<name>A0A0F5JI82_9BACT</name>
<dbReference type="RefSeq" id="WP_046146476.1">
    <property type="nucleotide sequence ID" value="NZ_KQ033912.1"/>
</dbReference>
<dbReference type="Proteomes" id="UP000033047">
    <property type="component" value="Unassembled WGS sequence"/>
</dbReference>
<gene>
    <name evidence="2" type="ORF">HMPREF1535_01804</name>
</gene>
<feature type="binding site" evidence="1">
    <location>
        <position position="187"/>
    </location>
    <ligand>
        <name>a divalent metal cation</name>
        <dbReference type="ChEBI" id="CHEBI:60240"/>
        <label>1</label>
    </ligand>
</feature>
<dbReference type="InterPro" id="IPR032466">
    <property type="entry name" value="Metal_Hydrolase"/>
</dbReference>
<proteinExistence type="predicted"/>
<dbReference type="Gene3D" id="3.20.20.140">
    <property type="entry name" value="Metal-dependent hydrolases"/>
    <property type="match status" value="1"/>
</dbReference>
<dbReference type="PANTHER" id="PTHR46124:SF3">
    <property type="entry name" value="HYDROLASE"/>
    <property type="match status" value="1"/>
</dbReference>
<feature type="binding site" evidence="1">
    <location>
        <position position="120"/>
    </location>
    <ligand>
        <name>a divalent metal cation</name>
        <dbReference type="ChEBI" id="CHEBI:60240"/>
        <label>2</label>
    </ligand>
</feature>
<dbReference type="PATRIC" id="fig|927665.4.peg.1843"/>
<dbReference type="GO" id="GO:0046872">
    <property type="term" value="F:metal ion binding"/>
    <property type="evidence" value="ECO:0007669"/>
    <property type="project" value="UniProtKB-KW"/>
</dbReference>
<evidence type="ECO:0000313" key="3">
    <source>
        <dbReference type="Proteomes" id="UP000033047"/>
    </source>
</evidence>
<reference evidence="2 3" key="1">
    <citation type="submission" date="2013-04" db="EMBL/GenBank/DDBJ databases">
        <title>The Genome Sequence of Parabacteroides goldsteinii DSM 19448.</title>
        <authorList>
            <consortium name="The Broad Institute Genomics Platform"/>
            <person name="Earl A."/>
            <person name="Ward D."/>
            <person name="Feldgarden M."/>
            <person name="Gevers D."/>
            <person name="Martens E."/>
            <person name="Sakamoto M."/>
            <person name="Benno Y."/>
            <person name="Song Y."/>
            <person name="Liu C."/>
            <person name="Lee J."/>
            <person name="Bolanos M."/>
            <person name="Vaisanen M.L."/>
            <person name="Finegold S.M."/>
            <person name="Walker B."/>
            <person name="Young S."/>
            <person name="Zeng Q."/>
            <person name="Gargeya S."/>
            <person name="Fitzgerald M."/>
            <person name="Haas B."/>
            <person name="Abouelleil A."/>
            <person name="Allen A.W."/>
            <person name="Alvarado L."/>
            <person name="Arachchi H.M."/>
            <person name="Berlin A.M."/>
            <person name="Chapman S.B."/>
            <person name="Gainer-Dewar J."/>
            <person name="Goldberg J."/>
            <person name="Griggs A."/>
            <person name="Gujja S."/>
            <person name="Hansen M."/>
            <person name="Howarth C."/>
            <person name="Imamovic A."/>
            <person name="Ireland A."/>
            <person name="Larimer J."/>
            <person name="McCowan C."/>
            <person name="Murphy C."/>
            <person name="Pearson M."/>
            <person name="Poon T.W."/>
            <person name="Priest M."/>
            <person name="Roberts A."/>
            <person name="Saif S."/>
            <person name="Shea T."/>
            <person name="Sisk P."/>
            <person name="Sykes S."/>
            <person name="Wortman J."/>
            <person name="Nusbaum C."/>
            <person name="Birren B."/>
        </authorList>
    </citation>
    <scope>NUCLEOTIDE SEQUENCE [LARGE SCALE GENOMIC DNA]</scope>
    <source>
        <strain evidence="2 3">DSM 19448</strain>
    </source>
</reference>
<feature type="binding site" evidence="1">
    <location>
        <position position="144"/>
    </location>
    <ligand>
        <name>a divalent metal cation</name>
        <dbReference type="ChEBI" id="CHEBI:60240"/>
        <label>2</label>
    </ligand>
</feature>
<evidence type="ECO:0008006" key="4">
    <source>
        <dbReference type="Google" id="ProtNLM"/>
    </source>
</evidence>
<dbReference type="PANTHER" id="PTHR46124">
    <property type="entry name" value="D-AMINOACYL-TRNA DEACYLASE"/>
    <property type="match status" value="1"/>
</dbReference>
<evidence type="ECO:0000313" key="2">
    <source>
        <dbReference type="EMBL" id="KKB57152.1"/>
    </source>
</evidence>
<accession>A0A0F5JI82</accession>
<dbReference type="EMBL" id="AQHV01000010">
    <property type="protein sequence ID" value="KKB57152.1"/>
    <property type="molecule type" value="Genomic_DNA"/>
</dbReference>
<dbReference type="SUPFAM" id="SSF51556">
    <property type="entry name" value="Metallo-dependent hydrolases"/>
    <property type="match status" value="1"/>
</dbReference>
<protein>
    <recommendedName>
        <fullName evidence="4">TatD family hydrolase</fullName>
    </recommendedName>
</protein>
<organism evidence="2 3">
    <name type="scientific">Parabacteroides goldsteinii DSM 19448 = WAL 12034</name>
    <dbReference type="NCBI Taxonomy" id="927665"/>
    <lineage>
        <taxon>Bacteria</taxon>
        <taxon>Pseudomonadati</taxon>
        <taxon>Bacteroidota</taxon>
        <taxon>Bacteroidia</taxon>
        <taxon>Bacteroidales</taxon>
        <taxon>Tannerellaceae</taxon>
        <taxon>Parabacteroides</taxon>
    </lineage>
</organism>
<dbReference type="InterPro" id="IPR001130">
    <property type="entry name" value="TatD-like"/>
</dbReference>
<dbReference type="GO" id="GO:0016788">
    <property type="term" value="F:hydrolase activity, acting on ester bonds"/>
    <property type="evidence" value="ECO:0007669"/>
    <property type="project" value="InterPro"/>
</dbReference>
<dbReference type="HOGENOM" id="CLU_031506_6_0_10"/>
<dbReference type="GO" id="GO:0005829">
    <property type="term" value="C:cytosol"/>
    <property type="evidence" value="ECO:0007669"/>
    <property type="project" value="TreeGrafter"/>
</dbReference>
<dbReference type="Pfam" id="PF01026">
    <property type="entry name" value="TatD_DNase"/>
    <property type="match status" value="1"/>
</dbReference>
<dbReference type="STRING" id="927665.HMPREF1535_01804"/>
<dbReference type="AlphaFoldDB" id="A0A0F5JI82"/>
<evidence type="ECO:0000256" key="1">
    <source>
        <dbReference type="PIRSR" id="PIRSR005902-1"/>
    </source>
</evidence>
<comment type="caution">
    <text evidence="2">The sequence shown here is derived from an EMBL/GenBank/DDBJ whole genome shotgun (WGS) entry which is preliminary data.</text>
</comment>
<keyword evidence="1" id="KW-0479">Metal-binding</keyword>
<feature type="binding site" evidence="1">
    <location>
        <position position="85"/>
    </location>
    <ligand>
        <name>a divalent metal cation</name>
        <dbReference type="ChEBI" id="CHEBI:60240"/>
        <label>1</label>
    </ligand>
</feature>
<sequence>MNELKRQINTVYYDIHAHSVQTSVVEDVVACYNVIVGKGALSDVSSGQPVSCGIHPWYIREEAVVEQLARFRELALNEQVIMIGEAGLDKQISIPFDLQVKVFEEQIRVSEELKKPLIIHCVRAWEELIAIRKKCAPSMPWIIHGFRKKGEQAEQLLKQGFYLSFGEHFQESALRKAWPECLLIETDESSCPIQEIYQHIAAALQISVDELGNQVELTVHRLCSGATAS</sequence>